<dbReference type="Proteomes" id="UP000244920">
    <property type="component" value="Chromosome"/>
</dbReference>
<organism evidence="1 2">
    <name type="scientific">Actinobacillus porcitonsillarum</name>
    <dbReference type="NCBI Taxonomy" id="189834"/>
    <lineage>
        <taxon>Bacteria</taxon>
        <taxon>Pseudomonadati</taxon>
        <taxon>Pseudomonadota</taxon>
        <taxon>Gammaproteobacteria</taxon>
        <taxon>Pasteurellales</taxon>
        <taxon>Pasteurellaceae</taxon>
        <taxon>Actinobacillus</taxon>
    </lineage>
</organism>
<evidence type="ECO:0000313" key="1">
    <source>
        <dbReference type="EMBL" id="AWI51474.1"/>
    </source>
</evidence>
<sequence length="59" mass="6778">MQKLSISGRLLAIMSEYQLPYGTTAEVAVYTEHAHHLAMMRKILLRMNSWKTISSRSLI</sequence>
<reference evidence="2" key="1">
    <citation type="submission" date="2018-05" db="EMBL/GenBank/DDBJ databases">
        <title>Complete genome sequence of Actinobacillus porcitonsillarum reference strain 9953L55 (CCUG 46996).</title>
        <authorList>
            <person name="Dona V."/>
            <person name="Perreten V."/>
        </authorList>
    </citation>
    <scope>NUCLEOTIDE SEQUENCE [LARGE SCALE GENOMIC DNA]</scope>
    <source>
        <strain evidence="2">9953L55</strain>
    </source>
</reference>
<proteinExistence type="predicted"/>
<keyword evidence="2" id="KW-1185">Reference proteome</keyword>
<name>A0A2U8FMA1_9PAST</name>
<gene>
    <name evidence="1" type="ORF">DDU33_08285</name>
</gene>
<accession>A0A2U8FMA1</accession>
<dbReference type="EMBL" id="CP029206">
    <property type="protein sequence ID" value="AWI51474.1"/>
    <property type="molecule type" value="Genomic_DNA"/>
</dbReference>
<protein>
    <submittedName>
        <fullName evidence="1">Uncharacterized protein</fullName>
    </submittedName>
</protein>
<dbReference type="AlphaFoldDB" id="A0A2U8FMA1"/>
<evidence type="ECO:0000313" key="2">
    <source>
        <dbReference type="Proteomes" id="UP000244920"/>
    </source>
</evidence>
<dbReference type="KEGG" id="apor:DDU33_08285"/>